<reference evidence="2" key="1">
    <citation type="submission" date="2023-05" db="EMBL/GenBank/DDBJ databases">
        <title>Nepenthes gracilis genome sequencing.</title>
        <authorList>
            <person name="Fukushima K."/>
        </authorList>
    </citation>
    <scope>NUCLEOTIDE SEQUENCE</scope>
    <source>
        <strain evidence="2">SING2019-196</strain>
    </source>
</reference>
<dbReference type="AlphaFoldDB" id="A0AAD3TC42"/>
<protein>
    <submittedName>
        <fullName evidence="2">Uncharacterized protein</fullName>
    </submittedName>
</protein>
<dbReference type="GO" id="GO:0009733">
    <property type="term" value="P:response to auxin"/>
    <property type="evidence" value="ECO:0007669"/>
    <property type="project" value="InterPro"/>
</dbReference>
<dbReference type="EMBL" id="BSYO01000033">
    <property type="protein sequence ID" value="GMH27410.1"/>
    <property type="molecule type" value="Genomic_DNA"/>
</dbReference>
<keyword evidence="3" id="KW-1185">Reference proteome</keyword>
<evidence type="ECO:0000256" key="1">
    <source>
        <dbReference type="ARBA" id="ARBA00006974"/>
    </source>
</evidence>
<gene>
    <name evidence="2" type="ORF">Nepgr_029253</name>
</gene>
<dbReference type="InterPro" id="IPR003676">
    <property type="entry name" value="SAUR_fam"/>
</dbReference>
<evidence type="ECO:0000313" key="2">
    <source>
        <dbReference type="EMBL" id="GMH27410.1"/>
    </source>
</evidence>
<comment type="similarity">
    <text evidence="1">Belongs to the ARG7 family.</text>
</comment>
<evidence type="ECO:0000313" key="3">
    <source>
        <dbReference type="Proteomes" id="UP001279734"/>
    </source>
</evidence>
<organism evidence="2 3">
    <name type="scientific">Nepenthes gracilis</name>
    <name type="common">Slender pitcher plant</name>
    <dbReference type="NCBI Taxonomy" id="150966"/>
    <lineage>
        <taxon>Eukaryota</taxon>
        <taxon>Viridiplantae</taxon>
        <taxon>Streptophyta</taxon>
        <taxon>Embryophyta</taxon>
        <taxon>Tracheophyta</taxon>
        <taxon>Spermatophyta</taxon>
        <taxon>Magnoliopsida</taxon>
        <taxon>eudicotyledons</taxon>
        <taxon>Gunneridae</taxon>
        <taxon>Pentapetalae</taxon>
        <taxon>Caryophyllales</taxon>
        <taxon>Nepenthaceae</taxon>
        <taxon>Nepenthes</taxon>
    </lineage>
</organism>
<dbReference type="Pfam" id="PF02519">
    <property type="entry name" value="Auxin_inducible"/>
    <property type="match status" value="1"/>
</dbReference>
<dbReference type="Proteomes" id="UP001279734">
    <property type="component" value="Unassembled WGS sequence"/>
</dbReference>
<comment type="caution">
    <text evidence="2">The sequence shown here is derived from an EMBL/GenBank/DDBJ whole genome shotgun (WGS) entry which is preliminary data.</text>
</comment>
<sequence>MGSSSNHQLFRRLLGEGELEFRYNSDGPMALPCDVDVYIQMLFESDCDDHRQQCRRFPTTHSSHRLACPSRM</sequence>
<name>A0AAD3TC42_NEPGR</name>
<accession>A0AAD3TC42</accession>
<proteinExistence type="inferred from homology"/>